<keyword evidence="3" id="KW-1185">Reference proteome</keyword>
<evidence type="ECO:0000313" key="2">
    <source>
        <dbReference type="EMBL" id="GMA38848.1"/>
    </source>
</evidence>
<dbReference type="RefSeq" id="WP_284302880.1">
    <property type="nucleotide sequence ID" value="NZ_BSUO01000001.1"/>
</dbReference>
<dbReference type="InterPro" id="IPR019933">
    <property type="entry name" value="DivIVA_domain"/>
</dbReference>
<gene>
    <name evidence="2" type="ORF">GCM10025883_08930</name>
</gene>
<protein>
    <recommendedName>
        <fullName evidence="4">DivIVA domain-containing protein</fullName>
    </recommendedName>
</protein>
<dbReference type="Gene3D" id="6.10.250.660">
    <property type="match status" value="1"/>
</dbReference>
<evidence type="ECO:0008006" key="4">
    <source>
        <dbReference type="Google" id="ProtNLM"/>
    </source>
</evidence>
<accession>A0ABQ6INQ4</accession>
<feature type="compositionally biased region" description="Basic and acidic residues" evidence="1">
    <location>
        <begin position="79"/>
        <end position="95"/>
    </location>
</feature>
<name>A0ABQ6INQ4_9MICO</name>
<comment type="caution">
    <text evidence="2">The sequence shown here is derived from an EMBL/GenBank/DDBJ whole genome shotgun (WGS) entry which is preliminary data.</text>
</comment>
<evidence type="ECO:0000256" key="1">
    <source>
        <dbReference type="SAM" id="MobiDB-lite"/>
    </source>
</evidence>
<sequence>MEHVRFDVALRGYRMDQVDEVVDRLRLRMAELEEELAAQGPRYPFFAEDGEHSGGSVSMFPVVRRDASDPASGRARLGAAHEDRQDGPADDTPKA</sequence>
<proteinExistence type="predicted"/>
<reference evidence="3" key="1">
    <citation type="journal article" date="2019" name="Int. J. Syst. Evol. Microbiol.">
        <title>The Global Catalogue of Microorganisms (GCM) 10K type strain sequencing project: providing services to taxonomists for standard genome sequencing and annotation.</title>
        <authorList>
            <consortium name="The Broad Institute Genomics Platform"/>
            <consortium name="The Broad Institute Genome Sequencing Center for Infectious Disease"/>
            <person name="Wu L."/>
            <person name="Ma J."/>
        </authorList>
    </citation>
    <scope>NUCLEOTIDE SEQUENCE [LARGE SCALE GENOMIC DNA]</scope>
    <source>
        <strain evidence="3">NBRC 113072</strain>
    </source>
</reference>
<dbReference type="NCBIfam" id="TIGR03544">
    <property type="entry name" value="DivI1A_domain"/>
    <property type="match status" value="1"/>
</dbReference>
<organism evidence="2 3">
    <name type="scientific">Mobilicoccus caccae</name>
    <dbReference type="NCBI Taxonomy" id="1859295"/>
    <lineage>
        <taxon>Bacteria</taxon>
        <taxon>Bacillati</taxon>
        <taxon>Actinomycetota</taxon>
        <taxon>Actinomycetes</taxon>
        <taxon>Micrococcales</taxon>
        <taxon>Dermatophilaceae</taxon>
        <taxon>Mobilicoccus</taxon>
    </lineage>
</organism>
<dbReference type="EMBL" id="BSUO01000001">
    <property type="protein sequence ID" value="GMA38848.1"/>
    <property type="molecule type" value="Genomic_DNA"/>
</dbReference>
<dbReference type="Proteomes" id="UP001157126">
    <property type="component" value="Unassembled WGS sequence"/>
</dbReference>
<evidence type="ECO:0000313" key="3">
    <source>
        <dbReference type="Proteomes" id="UP001157126"/>
    </source>
</evidence>
<feature type="region of interest" description="Disordered" evidence="1">
    <location>
        <begin position="64"/>
        <end position="95"/>
    </location>
</feature>